<dbReference type="OrthoDB" id="10012223at2759"/>
<dbReference type="InterPro" id="IPR052786">
    <property type="entry name" value="Spore_wall_assembly"/>
</dbReference>
<comment type="subcellular location">
    <subcellularLocation>
        <location evidence="1">Membrane</location>
        <topology evidence="1">Multi-pass membrane protein</topology>
    </subcellularLocation>
</comment>
<dbReference type="PANTHER" id="PTHR34292:SF2">
    <property type="entry name" value="OUTER SPORE WALL PROTEIN LDS1"/>
    <property type="match status" value="1"/>
</dbReference>
<evidence type="ECO:0000256" key="1">
    <source>
        <dbReference type="ARBA" id="ARBA00004141"/>
    </source>
</evidence>
<feature type="transmembrane region" description="Helical" evidence="5">
    <location>
        <begin position="32"/>
        <end position="51"/>
    </location>
</feature>
<evidence type="ECO:0000313" key="7">
    <source>
        <dbReference type="Proteomes" id="UP000193560"/>
    </source>
</evidence>
<reference evidence="6 7" key="1">
    <citation type="submission" date="2016-07" db="EMBL/GenBank/DDBJ databases">
        <title>Pervasive Adenine N6-methylation of Active Genes in Fungi.</title>
        <authorList>
            <consortium name="DOE Joint Genome Institute"/>
            <person name="Mondo S.J."/>
            <person name="Dannebaum R.O."/>
            <person name="Kuo R.C."/>
            <person name="Labutti K."/>
            <person name="Haridas S."/>
            <person name="Kuo A."/>
            <person name="Salamov A."/>
            <person name="Ahrendt S.R."/>
            <person name="Lipzen A."/>
            <person name="Sullivan W."/>
            <person name="Andreopoulos W.B."/>
            <person name="Clum A."/>
            <person name="Lindquist E."/>
            <person name="Daum C."/>
            <person name="Ramamoorthy G.K."/>
            <person name="Gryganskyi A."/>
            <person name="Culley D."/>
            <person name="Magnuson J.K."/>
            <person name="James T.Y."/>
            <person name="O'Malley M.A."/>
            <person name="Stajich J.E."/>
            <person name="Spatafora J.W."/>
            <person name="Visel A."/>
            <person name="Grigoriev I.V."/>
        </authorList>
    </citation>
    <scope>NUCLEOTIDE SEQUENCE [LARGE SCALE GENOMIC DNA]</scope>
    <source>
        <strain evidence="6 7">NRRL 1336</strain>
    </source>
</reference>
<keyword evidence="7" id="KW-1185">Reference proteome</keyword>
<dbReference type="Proteomes" id="UP000193560">
    <property type="component" value="Unassembled WGS sequence"/>
</dbReference>
<accession>A0A1X2I5H7</accession>
<feature type="transmembrane region" description="Helical" evidence="5">
    <location>
        <begin position="219"/>
        <end position="237"/>
    </location>
</feature>
<keyword evidence="2 5" id="KW-0812">Transmembrane</keyword>
<evidence type="ECO:0000256" key="3">
    <source>
        <dbReference type="ARBA" id="ARBA00022989"/>
    </source>
</evidence>
<name>A0A1X2I5H7_9FUNG</name>
<protein>
    <submittedName>
        <fullName evidence="6">Uncharacterized protein</fullName>
    </submittedName>
</protein>
<dbReference type="EMBL" id="MCGE01000026">
    <property type="protein sequence ID" value="ORZ09840.1"/>
    <property type="molecule type" value="Genomic_DNA"/>
</dbReference>
<keyword evidence="4 5" id="KW-0472">Membrane</keyword>
<comment type="caution">
    <text evidence="6">The sequence shown here is derived from an EMBL/GenBank/DDBJ whole genome shotgun (WGS) entry which is preliminary data.</text>
</comment>
<organism evidence="6 7">
    <name type="scientific">Absidia repens</name>
    <dbReference type="NCBI Taxonomy" id="90262"/>
    <lineage>
        <taxon>Eukaryota</taxon>
        <taxon>Fungi</taxon>
        <taxon>Fungi incertae sedis</taxon>
        <taxon>Mucoromycota</taxon>
        <taxon>Mucoromycotina</taxon>
        <taxon>Mucoromycetes</taxon>
        <taxon>Mucorales</taxon>
        <taxon>Cunninghamellaceae</taxon>
        <taxon>Absidia</taxon>
    </lineage>
</organism>
<evidence type="ECO:0000256" key="2">
    <source>
        <dbReference type="ARBA" id="ARBA00022692"/>
    </source>
</evidence>
<dbReference type="AlphaFoldDB" id="A0A1X2I5H7"/>
<dbReference type="STRING" id="90262.A0A1X2I5H7"/>
<evidence type="ECO:0000256" key="5">
    <source>
        <dbReference type="SAM" id="Phobius"/>
    </source>
</evidence>
<dbReference type="InterPro" id="IPR059112">
    <property type="entry name" value="CysZ/EI24"/>
</dbReference>
<dbReference type="Pfam" id="PF07264">
    <property type="entry name" value="EI24"/>
    <property type="match status" value="1"/>
</dbReference>
<proteinExistence type="predicted"/>
<gene>
    <name evidence="6" type="ORF">BCR42DRAFT_423175</name>
</gene>
<evidence type="ECO:0000313" key="6">
    <source>
        <dbReference type="EMBL" id="ORZ09840.1"/>
    </source>
</evidence>
<sequence>MPGVHSKTVAGIYPIRGILHLIHHPRRLGGPIMVSSAKACVVSLLALVPLFHVGYRWQTRLIGHFYKEWVHQNGGASGSFVSSLVKLLGPGATAAVTSGLLCLAESFMVTSQVTTYFIGSLREQFFDVILQEHGIAIPDNKKTPAQLDAERKQRHEKHQQWLEQPIAESVEEWMVEKLDIKALPSTQQEMERAAKWWLSGSHIMGLCAKKEAQEWPLNWLPSFIYVVSLPFTFVPVVGPISFLGLQGICQGGSAHRRYFDLFQWSNQRRINHINRMYWQYQQFGTVAGALEMIPFIGFLFAYTNQMGAAMMVIDMKKEKVM</sequence>
<dbReference type="PANTHER" id="PTHR34292">
    <property type="entry name" value="OUTER SPORE WALL PROTEIN LDS1"/>
    <property type="match status" value="1"/>
</dbReference>
<keyword evidence="3 5" id="KW-1133">Transmembrane helix</keyword>
<evidence type="ECO:0000256" key="4">
    <source>
        <dbReference type="ARBA" id="ARBA00023136"/>
    </source>
</evidence>